<protein>
    <submittedName>
        <fullName evidence="2">Uncharacterized protein</fullName>
    </submittedName>
</protein>
<organism evidence="2 3">
    <name type="scientific">Panicum virgatum</name>
    <name type="common">Blackwell switchgrass</name>
    <dbReference type="NCBI Taxonomy" id="38727"/>
    <lineage>
        <taxon>Eukaryota</taxon>
        <taxon>Viridiplantae</taxon>
        <taxon>Streptophyta</taxon>
        <taxon>Embryophyta</taxon>
        <taxon>Tracheophyta</taxon>
        <taxon>Spermatophyta</taxon>
        <taxon>Magnoliopsida</taxon>
        <taxon>Liliopsida</taxon>
        <taxon>Poales</taxon>
        <taxon>Poaceae</taxon>
        <taxon>PACMAD clade</taxon>
        <taxon>Panicoideae</taxon>
        <taxon>Panicodae</taxon>
        <taxon>Paniceae</taxon>
        <taxon>Panicinae</taxon>
        <taxon>Panicum</taxon>
        <taxon>Panicum sect. Hiantes</taxon>
    </lineage>
</organism>
<dbReference type="Proteomes" id="UP000823388">
    <property type="component" value="Chromosome 9K"/>
</dbReference>
<sequence>MRPSSPSSQRWAYARAGRGGGARQTRSGARGRASRHGGSGAACAEAKAERRVRRGSSLLLREPLPWRPRVRLPGGLERASHGGLELHRRLDEIHPVQHAGRLRPSLIPPLRLQASLLGAGSLPAAAMASERARDAAIVLARWGRCGVGDVRCLRLI</sequence>
<accession>A0A8T0NW94</accession>
<comment type="caution">
    <text evidence="2">The sequence shown here is derived from an EMBL/GenBank/DDBJ whole genome shotgun (WGS) entry which is preliminary data.</text>
</comment>
<evidence type="ECO:0000256" key="1">
    <source>
        <dbReference type="SAM" id="MobiDB-lite"/>
    </source>
</evidence>
<reference evidence="2" key="1">
    <citation type="submission" date="2020-05" db="EMBL/GenBank/DDBJ databases">
        <title>WGS assembly of Panicum virgatum.</title>
        <authorList>
            <person name="Lovell J.T."/>
            <person name="Jenkins J."/>
            <person name="Shu S."/>
            <person name="Juenger T.E."/>
            <person name="Schmutz J."/>
        </authorList>
    </citation>
    <scope>NUCLEOTIDE SEQUENCE</scope>
    <source>
        <strain evidence="2">AP13</strain>
    </source>
</reference>
<proteinExistence type="predicted"/>
<keyword evidence="3" id="KW-1185">Reference proteome</keyword>
<evidence type="ECO:0000313" key="3">
    <source>
        <dbReference type="Proteomes" id="UP000823388"/>
    </source>
</evidence>
<name>A0A8T0NW94_PANVG</name>
<feature type="region of interest" description="Disordered" evidence="1">
    <location>
        <begin position="1"/>
        <end position="51"/>
    </location>
</feature>
<dbReference type="AlphaFoldDB" id="A0A8T0NW94"/>
<dbReference type="EMBL" id="CM029053">
    <property type="protein sequence ID" value="KAG2553048.1"/>
    <property type="molecule type" value="Genomic_DNA"/>
</dbReference>
<gene>
    <name evidence="2" type="ORF">PVAP13_9KG499226</name>
</gene>
<evidence type="ECO:0000313" key="2">
    <source>
        <dbReference type="EMBL" id="KAG2553048.1"/>
    </source>
</evidence>